<dbReference type="InterPro" id="IPR000595">
    <property type="entry name" value="cNMP-bd_dom"/>
</dbReference>
<dbReference type="InterPro" id="IPR012318">
    <property type="entry name" value="HTH_CRP"/>
</dbReference>
<gene>
    <name evidence="6" type="ORF">KDU71_12285</name>
</gene>
<dbReference type="Pfam" id="PF13545">
    <property type="entry name" value="HTH_Crp_2"/>
    <property type="match status" value="1"/>
</dbReference>
<evidence type="ECO:0000259" key="5">
    <source>
        <dbReference type="PROSITE" id="PS51063"/>
    </source>
</evidence>
<dbReference type="GO" id="GO:0003677">
    <property type="term" value="F:DNA binding"/>
    <property type="evidence" value="ECO:0007669"/>
    <property type="project" value="UniProtKB-KW"/>
</dbReference>
<keyword evidence="3" id="KW-0804">Transcription</keyword>
<dbReference type="SUPFAM" id="SSF46785">
    <property type="entry name" value="Winged helix' DNA-binding domain"/>
    <property type="match status" value="1"/>
</dbReference>
<keyword evidence="2" id="KW-0238">DNA-binding</keyword>
<dbReference type="PROSITE" id="PS51063">
    <property type="entry name" value="HTH_CRP_2"/>
    <property type="match status" value="1"/>
</dbReference>
<evidence type="ECO:0000313" key="7">
    <source>
        <dbReference type="Proteomes" id="UP000679220"/>
    </source>
</evidence>
<evidence type="ECO:0000256" key="1">
    <source>
        <dbReference type="ARBA" id="ARBA00023015"/>
    </source>
</evidence>
<proteinExistence type="predicted"/>
<dbReference type="InterPro" id="IPR036390">
    <property type="entry name" value="WH_DNA-bd_sf"/>
</dbReference>
<dbReference type="InterPro" id="IPR014710">
    <property type="entry name" value="RmlC-like_jellyroll"/>
</dbReference>
<reference evidence="6" key="1">
    <citation type="journal article" date="2018" name="Int. J. Syst. Evol. Microbiol.">
        <title>Carboxylicivirga sediminis sp. nov., isolated from coastal sediment.</title>
        <authorList>
            <person name="Wang F.Q."/>
            <person name="Ren L.H."/>
            <person name="Zou R.J."/>
            <person name="Sun Y.Z."/>
            <person name="Liu X.J."/>
            <person name="Jiang F."/>
            <person name="Liu L.J."/>
        </authorList>
    </citation>
    <scope>NUCLEOTIDE SEQUENCE</scope>
    <source>
        <strain evidence="6">JR1</strain>
    </source>
</reference>
<keyword evidence="7" id="KW-1185">Reference proteome</keyword>
<dbReference type="EMBL" id="JAGTAR010000018">
    <property type="protein sequence ID" value="MBR8536341.1"/>
    <property type="molecule type" value="Genomic_DNA"/>
</dbReference>
<evidence type="ECO:0000259" key="4">
    <source>
        <dbReference type="PROSITE" id="PS50042"/>
    </source>
</evidence>
<name>A0A941IX23_9BACT</name>
<protein>
    <submittedName>
        <fullName evidence="6">Crp/Fnr family transcriptional regulator</fullName>
    </submittedName>
</protein>
<dbReference type="PROSITE" id="PS50042">
    <property type="entry name" value="CNMP_BINDING_3"/>
    <property type="match status" value="1"/>
</dbReference>
<dbReference type="SUPFAM" id="SSF51206">
    <property type="entry name" value="cAMP-binding domain-like"/>
    <property type="match status" value="1"/>
</dbReference>
<sequence length="230" mass="25966">MKHMDLSATALQSFNIFNSLTTEELDYLTENIICREVNVNTTLYEEYCHISSLTLLLDGIIQQSKMGPRGRNVIIRYAKAGEILGFRSIMTNELACTTTKTITKAKIGLINKDCLLNILYSNSQVSLKLIRHACGELDQTQHSIVNLTQKQIRGRVATGLLYLKNTFGLDEDRLLNISISRKDFAGLISAAPESAVRMLAEFKDIQIIDFIGKKIRINKMETLLKYSRIC</sequence>
<keyword evidence="1" id="KW-0805">Transcription regulation</keyword>
<evidence type="ECO:0000256" key="2">
    <source>
        <dbReference type="ARBA" id="ARBA00023125"/>
    </source>
</evidence>
<evidence type="ECO:0000256" key="3">
    <source>
        <dbReference type="ARBA" id="ARBA00023163"/>
    </source>
</evidence>
<dbReference type="InterPro" id="IPR036388">
    <property type="entry name" value="WH-like_DNA-bd_sf"/>
</dbReference>
<dbReference type="InterPro" id="IPR018490">
    <property type="entry name" value="cNMP-bd_dom_sf"/>
</dbReference>
<feature type="domain" description="HTH crp-type" evidence="5">
    <location>
        <begin position="150"/>
        <end position="221"/>
    </location>
</feature>
<accession>A0A941IX23</accession>
<dbReference type="AlphaFoldDB" id="A0A941IX23"/>
<evidence type="ECO:0000313" key="6">
    <source>
        <dbReference type="EMBL" id="MBR8536341.1"/>
    </source>
</evidence>
<feature type="domain" description="Cyclic nucleotide-binding" evidence="4">
    <location>
        <begin position="16"/>
        <end position="136"/>
    </location>
</feature>
<comment type="caution">
    <text evidence="6">The sequence shown here is derived from an EMBL/GenBank/DDBJ whole genome shotgun (WGS) entry which is preliminary data.</text>
</comment>
<dbReference type="Pfam" id="PF00027">
    <property type="entry name" value="cNMP_binding"/>
    <property type="match status" value="1"/>
</dbReference>
<dbReference type="RefSeq" id="WP_212191373.1">
    <property type="nucleotide sequence ID" value="NZ_JAGTAR010000018.1"/>
</dbReference>
<dbReference type="Gene3D" id="2.60.120.10">
    <property type="entry name" value="Jelly Rolls"/>
    <property type="match status" value="1"/>
</dbReference>
<reference evidence="6" key="2">
    <citation type="submission" date="2021-04" db="EMBL/GenBank/DDBJ databases">
        <authorList>
            <person name="Zhang T."/>
            <person name="Zhang Y."/>
            <person name="Lu D."/>
            <person name="Zuo D."/>
            <person name="Du Z."/>
        </authorList>
    </citation>
    <scope>NUCLEOTIDE SEQUENCE</scope>
    <source>
        <strain evidence="6">JR1</strain>
    </source>
</reference>
<dbReference type="GO" id="GO:0006355">
    <property type="term" value="P:regulation of DNA-templated transcription"/>
    <property type="evidence" value="ECO:0007669"/>
    <property type="project" value="InterPro"/>
</dbReference>
<organism evidence="6 7">
    <name type="scientific">Carboxylicivirga sediminis</name>
    <dbReference type="NCBI Taxonomy" id="2006564"/>
    <lineage>
        <taxon>Bacteria</taxon>
        <taxon>Pseudomonadati</taxon>
        <taxon>Bacteroidota</taxon>
        <taxon>Bacteroidia</taxon>
        <taxon>Marinilabiliales</taxon>
        <taxon>Marinilabiliaceae</taxon>
        <taxon>Carboxylicivirga</taxon>
    </lineage>
</organism>
<dbReference type="Proteomes" id="UP000679220">
    <property type="component" value="Unassembled WGS sequence"/>
</dbReference>
<dbReference type="Gene3D" id="1.10.10.10">
    <property type="entry name" value="Winged helix-like DNA-binding domain superfamily/Winged helix DNA-binding domain"/>
    <property type="match status" value="1"/>
</dbReference>